<organism evidence="1 2">
    <name type="scientific">Sulfitobacter faviae</name>
    <dbReference type="NCBI Taxonomy" id="1775881"/>
    <lineage>
        <taxon>Bacteria</taxon>
        <taxon>Pseudomonadati</taxon>
        <taxon>Pseudomonadota</taxon>
        <taxon>Alphaproteobacteria</taxon>
        <taxon>Rhodobacterales</taxon>
        <taxon>Roseobacteraceae</taxon>
        <taxon>Sulfitobacter</taxon>
    </lineage>
</organism>
<sequence length="244" mass="27476">MSETPTHRLVKTPKINSRYLSDYMVASERARRTIIRDCKYRKIARAIQHERAKAFISNSLRSGSLSAKTLREEGGRLLEMMADTDFERDTLDINGDFLVAYGEVFSMESFPKTAEVTAYPVNFSINLNGVDFNPDLRFGTQRITRTNRLRTGFGTVRYAKNKPLDIEAGAYQSSALFGCRKLIDVQDDTAPEEKLCLTLDCATGRFIPAPTDATRRFQNMEAACATIAERWDNIEPPEGAIIAQ</sequence>
<protein>
    <submittedName>
        <fullName evidence="1">Uncharacterized protein</fullName>
    </submittedName>
</protein>
<proteinExistence type="predicted"/>
<gene>
    <name evidence="1" type="ORF">T7987_07605</name>
</gene>
<name>A0ABZ0V3X6_9RHOB</name>
<dbReference type="Proteomes" id="UP001326567">
    <property type="component" value="Chromosome"/>
</dbReference>
<evidence type="ECO:0000313" key="1">
    <source>
        <dbReference type="EMBL" id="WPZ23084.1"/>
    </source>
</evidence>
<reference evidence="1 2" key="1">
    <citation type="submission" date="2023-11" db="EMBL/GenBank/DDBJ databases">
        <title>From the Deep-Sea to the Surface: Bacterial Genomes Isolated from the Moytirra Hydrothermal Vent Plume.</title>
        <authorList>
            <person name="Major S.R."/>
        </authorList>
    </citation>
    <scope>NUCLEOTIDE SEQUENCE [LARGE SCALE GENOMIC DNA]</scope>
    <source>
        <strain evidence="1 2">OXR-9</strain>
    </source>
</reference>
<dbReference type="RefSeq" id="WP_322329560.1">
    <property type="nucleotide sequence ID" value="NZ_CP139725.1"/>
</dbReference>
<accession>A0ABZ0V3X6</accession>
<dbReference type="EMBL" id="CP139725">
    <property type="protein sequence ID" value="WPZ23084.1"/>
    <property type="molecule type" value="Genomic_DNA"/>
</dbReference>
<evidence type="ECO:0000313" key="2">
    <source>
        <dbReference type="Proteomes" id="UP001326567"/>
    </source>
</evidence>
<keyword evidence="2" id="KW-1185">Reference proteome</keyword>